<evidence type="ECO:0000313" key="2">
    <source>
        <dbReference type="Proteomes" id="UP001151760"/>
    </source>
</evidence>
<dbReference type="EMBL" id="BQNB010015587">
    <property type="protein sequence ID" value="GJT41753.1"/>
    <property type="molecule type" value="Genomic_DNA"/>
</dbReference>
<organism evidence="1 2">
    <name type="scientific">Tanacetum coccineum</name>
    <dbReference type="NCBI Taxonomy" id="301880"/>
    <lineage>
        <taxon>Eukaryota</taxon>
        <taxon>Viridiplantae</taxon>
        <taxon>Streptophyta</taxon>
        <taxon>Embryophyta</taxon>
        <taxon>Tracheophyta</taxon>
        <taxon>Spermatophyta</taxon>
        <taxon>Magnoliopsida</taxon>
        <taxon>eudicotyledons</taxon>
        <taxon>Gunneridae</taxon>
        <taxon>Pentapetalae</taxon>
        <taxon>asterids</taxon>
        <taxon>campanulids</taxon>
        <taxon>Asterales</taxon>
        <taxon>Asteraceae</taxon>
        <taxon>Asteroideae</taxon>
        <taxon>Anthemideae</taxon>
        <taxon>Anthemidinae</taxon>
        <taxon>Tanacetum</taxon>
    </lineage>
</organism>
<accession>A0ABQ5DS92</accession>
<keyword evidence="2" id="KW-1185">Reference proteome</keyword>
<sequence length="157" mass="17865">MKLNNRDKENYQGYVHNETIHKRKFKVFENTANGIDGVNAKSSITNMEKSMNKNMALHYEPSESGIEECTKSMRHTVRHPLNDITQDSTDSPIIATTTSLLATPKHTNVFGSVSEVSNITPRPICLHLKEHHHCLQHLSIQMLLLPRVESLKSHLEQ</sequence>
<name>A0ABQ5DS92_9ASTR</name>
<reference evidence="1" key="1">
    <citation type="journal article" date="2022" name="Int. J. Mol. Sci.">
        <title>Draft Genome of Tanacetum Coccineum: Genomic Comparison of Closely Related Tanacetum-Family Plants.</title>
        <authorList>
            <person name="Yamashiro T."/>
            <person name="Shiraishi A."/>
            <person name="Nakayama K."/>
            <person name="Satake H."/>
        </authorList>
    </citation>
    <scope>NUCLEOTIDE SEQUENCE</scope>
</reference>
<comment type="caution">
    <text evidence="1">The sequence shown here is derived from an EMBL/GenBank/DDBJ whole genome shotgun (WGS) entry which is preliminary data.</text>
</comment>
<protein>
    <submittedName>
        <fullName evidence="1">Uncharacterized protein</fullName>
    </submittedName>
</protein>
<reference evidence="1" key="2">
    <citation type="submission" date="2022-01" db="EMBL/GenBank/DDBJ databases">
        <authorList>
            <person name="Yamashiro T."/>
            <person name="Shiraishi A."/>
            <person name="Satake H."/>
            <person name="Nakayama K."/>
        </authorList>
    </citation>
    <scope>NUCLEOTIDE SEQUENCE</scope>
</reference>
<gene>
    <name evidence="1" type="ORF">Tco_0941618</name>
</gene>
<evidence type="ECO:0000313" key="1">
    <source>
        <dbReference type="EMBL" id="GJT41753.1"/>
    </source>
</evidence>
<proteinExistence type="predicted"/>
<dbReference type="Proteomes" id="UP001151760">
    <property type="component" value="Unassembled WGS sequence"/>
</dbReference>